<keyword evidence="3" id="KW-1185">Reference proteome</keyword>
<keyword evidence="1" id="KW-1133">Transmembrane helix</keyword>
<organism evidence="2 3">
    <name type="scientific">Eumeta variegata</name>
    <name type="common">Bagworm moth</name>
    <name type="synonym">Eumeta japonica</name>
    <dbReference type="NCBI Taxonomy" id="151549"/>
    <lineage>
        <taxon>Eukaryota</taxon>
        <taxon>Metazoa</taxon>
        <taxon>Ecdysozoa</taxon>
        <taxon>Arthropoda</taxon>
        <taxon>Hexapoda</taxon>
        <taxon>Insecta</taxon>
        <taxon>Pterygota</taxon>
        <taxon>Neoptera</taxon>
        <taxon>Endopterygota</taxon>
        <taxon>Lepidoptera</taxon>
        <taxon>Glossata</taxon>
        <taxon>Ditrysia</taxon>
        <taxon>Tineoidea</taxon>
        <taxon>Psychidae</taxon>
        <taxon>Oiketicinae</taxon>
        <taxon>Eumeta</taxon>
    </lineage>
</organism>
<gene>
    <name evidence="2" type="ORF">EVAR_55448_1</name>
</gene>
<reference evidence="2 3" key="1">
    <citation type="journal article" date="2019" name="Commun. Biol.">
        <title>The bagworm genome reveals a unique fibroin gene that provides high tensile strength.</title>
        <authorList>
            <person name="Kono N."/>
            <person name="Nakamura H."/>
            <person name="Ohtoshi R."/>
            <person name="Tomita M."/>
            <person name="Numata K."/>
            <person name="Arakawa K."/>
        </authorList>
    </citation>
    <scope>NUCLEOTIDE SEQUENCE [LARGE SCALE GENOMIC DNA]</scope>
</reference>
<feature type="transmembrane region" description="Helical" evidence="1">
    <location>
        <begin position="106"/>
        <end position="139"/>
    </location>
</feature>
<dbReference type="Proteomes" id="UP000299102">
    <property type="component" value="Unassembled WGS sequence"/>
</dbReference>
<proteinExistence type="predicted"/>
<comment type="caution">
    <text evidence="2">The sequence shown here is derived from an EMBL/GenBank/DDBJ whole genome shotgun (WGS) entry which is preliminary data.</text>
</comment>
<keyword evidence="1" id="KW-0472">Membrane</keyword>
<evidence type="ECO:0000313" key="2">
    <source>
        <dbReference type="EMBL" id="GBP70128.1"/>
    </source>
</evidence>
<evidence type="ECO:0000256" key="1">
    <source>
        <dbReference type="SAM" id="Phobius"/>
    </source>
</evidence>
<accession>A0A4C1Y2K7</accession>
<keyword evidence="1" id="KW-0812">Transmembrane</keyword>
<protein>
    <submittedName>
        <fullName evidence="2">Uncharacterized protein</fullName>
    </submittedName>
</protein>
<sequence length="152" mass="17290">MRRVPVIPAGSRLQSESNRCFKTSSTEIEWSAKRTNINVDARRVEIHSQLKTFGLQSEPVNSGKCDRDRHIDKYNGTHHPAERAIIRSRTALAPAPRLKLAAFPRYCLIFVLAAYGALRFWLCGLKALTASVLSLHVWLDRFRESRLETDSV</sequence>
<dbReference type="AlphaFoldDB" id="A0A4C1Y2K7"/>
<evidence type="ECO:0000313" key="3">
    <source>
        <dbReference type="Proteomes" id="UP000299102"/>
    </source>
</evidence>
<dbReference type="EMBL" id="BGZK01001064">
    <property type="protein sequence ID" value="GBP70128.1"/>
    <property type="molecule type" value="Genomic_DNA"/>
</dbReference>
<name>A0A4C1Y2K7_EUMVA</name>